<dbReference type="PANTHER" id="PTHR43841">
    <property type="entry name" value="3-HYDROXYACYL-THIOESTER DEHYDRATASE HTDX-RELATED"/>
    <property type="match status" value="1"/>
</dbReference>
<dbReference type="PANTHER" id="PTHR43841:SF1">
    <property type="entry name" value="3-HYDROXYACYL-THIOESTER DEHYDRATASE X"/>
    <property type="match status" value="1"/>
</dbReference>
<protein>
    <submittedName>
        <fullName evidence="4">MaoC like domain-containing protein</fullName>
    </submittedName>
</protein>
<dbReference type="AlphaFoldDB" id="A0A1H1W6F6"/>
<gene>
    <name evidence="3" type="ORF">SAMN04489860_0005</name>
    <name evidence="4" type="ORF">SAMN04489860_2732</name>
</gene>
<sequence>MTVEELGQIPPLGGSFVRGASGSGVAAARRVLPGSDAPQTTTLPDTTLRVAEVSTSGDDVARRLAEYERLVGERPSETMPAGFLHVLGFPLATALMVRPEFPLPLLGMVHVENHVSLFRPVELGESVTVTARAEGLRGHRRGTQVDLVTDVTVIGDDSPAYTGVSTYLAKGVHLAPAPEETERPEFVPPLPTARWRLDARVGKAYATVSGDRNPIHVSVLGAKAFGFPRTIAHGMYTAARALAQVGPARGDAYDWDVQFARPVVLPGVVDVSVRPGTEGVWSITGWNARKRLLHLNGSVTPR</sequence>
<keyword evidence="5" id="KW-1185">Reference proteome</keyword>
<dbReference type="EMBL" id="LT629776">
    <property type="protein sequence ID" value="SDR77330.1"/>
    <property type="molecule type" value="Genomic_DNA"/>
</dbReference>
<evidence type="ECO:0000259" key="2">
    <source>
        <dbReference type="Pfam" id="PF01575"/>
    </source>
</evidence>
<dbReference type="InterPro" id="IPR029069">
    <property type="entry name" value="HotDog_dom_sf"/>
</dbReference>
<dbReference type="RefSeq" id="WP_083371096.1">
    <property type="nucleotide sequence ID" value="NZ_LT629776.1"/>
</dbReference>
<dbReference type="Pfam" id="PF01575">
    <property type="entry name" value="MaoC_dehydratas"/>
    <property type="match status" value="1"/>
</dbReference>
<organism evidence="4 5">
    <name type="scientific">Paraoerskovia marina</name>
    <dbReference type="NCBI Taxonomy" id="545619"/>
    <lineage>
        <taxon>Bacteria</taxon>
        <taxon>Bacillati</taxon>
        <taxon>Actinomycetota</taxon>
        <taxon>Actinomycetes</taxon>
        <taxon>Micrococcales</taxon>
        <taxon>Cellulomonadaceae</taxon>
        <taxon>Paraoerskovia</taxon>
    </lineage>
</organism>
<dbReference type="InterPro" id="IPR002539">
    <property type="entry name" value="MaoC-like_dom"/>
</dbReference>
<evidence type="ECO:0000313" key="4">
    <source>
        <dbReference type="EMBL" id="SDS92747.1"/>
    </source>
</evidence>
<reference evidence="4 5" key="1">
    <citation type="submission" date="2016-10" db="EMBL/GenBank/DDBJ databases">
        <authorList>
            <person name="de Groot N.N."/>
        </authorList>
    </citation>
    <scope>NUCLEOTIDE SEQUENCE [LARGE SCALE GENOMIC DNA]</scope>
    <source>
        <strain evidence="4 5">DSM 22126</strain>
    </source>
</reference>
<evidence type="ECO:0000313" key="3">
    <source>
        <dbReference type="EMBL" id="SDR77330.1"/>
    </source>
</evidence>
<evidence type="ECO:0000256" key="1">
    <source>
        <dbReference type="ARBA" id="ARBA00005254"/>
    </source>
</evidence>
<dbReference type="eggNOG" id="COG2030">
    <property type="taxonomic scope" value="Bacteria"/>
</dbReference>
<proteinExistence type="inferred from homology"/>
<comment type="similarity">
    <text evidence="1">Belongs to the enoyl-CoA hydratase/isomerase family.</text>
</comment>
<dbReference type="SUPFAM" id="SSF54637">
    <property type="entry name" value="Thioesterase/thiol ester dehydrase-isomerase"/>
    <property type="match status" value="2"/>
</dbReference>
<dbReference type="Gene3D" id="3.10.129.10">
    <property type="entry name" value="Hotdog Thioesterase"/>
    <property type="match status" value="1"/>
</dbReference>
<evidence type="ECO:0000313" key="5">
    <source>
        <dbReference type="Proteomes" id="UP000185663"/>
    </source>
</evidence>
<feature type="domain" description="MaoC-like" evidence="2">
    <location>
        <begin position="203"/>
        <end position="273"/>
    </location>
</feature>
<dbReference type="Proteomes" id="UP000185663">
    <property type="component" value="Chromosome I"/>
</dbReference>
<dbReference type="EMBL" id="LT629776">
    <property type="protein sequence ID" value="SDS92747.1"/>
    <property type="molecule type" value="Genomic_DNA"/>
</dbReference>
<dbReference type="STRING" id="545619.SAMN04489860_0005"/>
<accession>A0A1H1W6F6</accession>
<name>A0A1H1W6F6_9CELL</name>